<dbReference type="InterPro" id="IPR002871">
    <property type="entry name" value="NIF_FeS_clus_asmbl_NifU_N"/>
</dbReference>
<evidence type="ECO:0000256" key="5">
    <source>
        <dbReference type="ARBA" id="ARBA00023004"/>
    </source>
</evidence>
<comment type="function">
    <text evidence="7">Scaffold protein for the de novo synthesis of iron-sulfur (Fe-S) clusters within mitochondria, which is required for maturation of both mitochondrial and cytoplasmic [2Fe-2S] and [4Fe-4S] proteins.</text>
</comment>
<dbReference type="Gene3D" id="3.90.1010.10">
    <property type="match status" value="1"/>
</dbReference>
<dbReference type="GO" id="GO:0051537">
    <property type="term" value="F:2 iron, 2 sulfur cluster binding"/>
    <property type="evidence" value="ECO:0007669"/>
    <property type="project" value="UniProtKB-KW"/>
</dbReference>
<dbReference type="UniPathway" id="UPA00266"/>
<comment type="pathway">
    <text evidence="1">Cofactor biosynthesis; iron-sulfur cluster biosynthesis.</text>
</comment>
<evidence type="ECO:0000256" key="7">
    <source>
        <dbReference type="RuleBase" id="RU362089"/>
    </source>
</evidence>
<evidence type="ECO:0000259" key="9">
    <source>
        <dbReference type="Pfam" id="PF01592"/>
    </source>
</evidence>
<feature type="domain" description="NIF system FeS cluster assembly NifU N-terminal" evidence="9">
    <location>
        <begin position="60"/>
        <end position="182"/>
    </location>
</feature>
<proteinExistence type="inferred from homology"/>
<evidence type="ECO:0000256" key="2">
    <source>
        <dbReference type="ARBA" id="ARBA00006420"/>
    </source>
</evidence>
<keyword evidence="4 7" id="KW-0479">Metal-binding</keyword>
<feature type="compositionally biased region" description="Polar residues" evidence="8">
    <location>
        <begin position="198"/>
        <end position="207"/>
    </location>
</feature>
<accession>A0A177T676</accession>
<dbReference type="CDD" id="cd06664">
    <property type="entry name" value="IscU_like"/>
    <property type="match status" value="1"/>
</dbReference>
<evidence type="ECO:0000256" key="3">
    <source>
        <dbReference type="ARBA" id="ARBA00022714"/>
    </source>
</evidence>
<feature type="region of interest" description="Disordered" evidence="8">
    <location>
        <begin position="195"/>
        <end position="215"/>
    </location>
</feature>
<gene>
    <name evidence="10" type="ORF">A4X13_0g5729</name>
</gene>
<comment type="cofactor">
    <cofactor evidence="6 7">
        <name>[2Fe-2S] cluster</name>
        <dbReference type="ChEBI" id="CHEBI:190135"/>
    </cofactor>
</comment>
<dbReference type="InterPro" id="IPR011339">
    <property type="entry name" value="ISCU"/>
</dbReference>
<reference evidence="10" key="1">
    <citation type="submission" date="2016-04" db="EMBL/GenBank/DDBJ databases">
        <authorList>
            <person name="Nguyen H.D."/>
            <person name="Samba Siva P."/>
            <person name="Cullis J."/>
            <person name="Levesque C.A."/>
            <person name="Hambleton S."/>
        </authorList>
    </citation>
    <scope>NUCLEOTIDE SEQUENCE</scope>
    <source>
        <strain evidence="10">DAOMC 236416</strain>
    </source>
</reference>
<evidence type="ECO:0000313" key="11">
    <source>
        <dbReference type="Proteomes" id="UP000077521"/>
    </source>
</evidence>
<keyword evidence="7" id="KW-0411">Iron-sulfur</keyword>
<keyword evidence="5 7" id="KW-0408">Iron</keyword>
<keyword evidence="11" id="KW-1185">Reference proteome</keyword>
<keyword evidence="3 7" id="KW-0001">2Fe-2S</keyword>
<protein>
    <recommendedName>
        <fullName evidence="7">Iron-sulfur cluster assembly protein</fullName>
    </recommendedName>
</protein>
<dbReference type="FunFam" id="3.90.1010.10:FF:000008">
    <property type="entry name" value="Iron-sulfur cluster assembly enzyme"/>
    <property type="match status" value="1"/>
</dbReference>
<evidence type="ECO:0000313" key="10">
    <source>
        <dbReference type="EMBL" id="KAE8246577.1"/>
    </source>
</evidence>
<evidence type="ECO:0000256" key="6">
    <source>
        <dbReference type="ARBA" id="ARBA00034078"/>
    </source>
</evidence>
<dbReference type="GO" id="GO:0005506">
    <property type="term" value="F:iron ion binding"/>
    <property type="evidence" value="ECO:0007669"/>
    <property type="project" value="UniProtKB-UniRule"/>
</dbReference>
<reference evidence="10" key="2">
    <citation type="journal article" date="2019" name="IMA Fungus">
        <title>Genome sequencing and comparison of five Tilletia species to identify candidate genes for the detection of regulated species infecting wheat.</title>
        <authorList>
            <person name="Nguyen H.D.T."/>
            <person name="Sultana T."/>
            <person name="Kesanakurti P."/>
            <person name="Hambleton S."/>
        </authorList>
    </citation>
    <scope>NUCLEOTIDE SEQUENCE</scope>
    <source>
        <strain evidence="10">DAOMC 236416</strain>
    </source>
</reference>
<comment type="similarity">
    <text evidence="2 7">Belongs to the NifU family.</text>
</comment>
<dbReference type="Proteomes" id="UP000077521">
    <property type="component" value="Unassembled WGS sequence"/>
</dbReference>
<dbReference type="GO" id="GO:0016226">
    <property type="term" value="P:iron-sulfur cluster assembly"/>
    <property type="evidence" value="ECO:0007669"/>
    <property type="project" value="UniProtKB-UniRule"/>
</dbReference>
<sequence length="215" mass="22586">MMRTSARTLLAASTAAGSSASAAFARPALLAASVVASSSSSSSSRPSRSALPTVDRPRFYHEKVIDHYENPRNVGSFNKADKDVGIGLVGAPACGDVMKLSIKVDENGIISDVRFKTFGCGSAIASSSYMTERVKGMSLEQAGQIKNTEIAKELCLPPVKLHCSMLAEDAINAAIRDYKKKRDVSGNTKAGHIDVTQDVATGHTSATPHVGSQAM</sequence>
<dbReference type="GO" id="GO:0005759">
    <property type="term" value="C:mitochondrial matrix"/>
    <property type="evidence" value="ECO:0007669"/>
    <property type="project" value="UniProtKB-SubCell"/>
</dbReference>
<dbReference type="Pfam" id="PF01592">
    <property type="entry name" value="NifU_N"/>
    <property type="match status" value="1"/>
</dbReference>
<name>A0A177T676_9BASI</name>
<comment type="subcellular location">
    <subcellularLocation>
        <location evidence="7">Mitochondrion matrix</location>
    </subcellularLocation>
</comment>
<keyword evidence="7" id="KW-0496">Mitochondrion</keyword>
<comment type="caution">
    <text evidence="10">The sequence shown here is derived from an EMBL/GenBank/DDBJ whole genome shotgun (WGS) entry which is preliminary data.</text>
</comment>
<evidence type="ECO:0000256" key="4">
    <source>
        <dbReference type="ARBA" id="ARBA00022723"/>
    </source>
</evidence>
<dbReference type="PANTHER" id="PTHR10093">
    <property type="entry name" value="IRON-SULFUR CLUSTER ASSEMBLY ENZYME NIFU HOMOLOG"/>
    <property type="match status" value="1"/>
</dbReference>
<organism evidence="10 11">
    <name type="scientific">Tilletia indica</name>
    <dbReference type="NCBI Taxonomy" id="43049"/>
    <lineage>
        <taxon>Eukaryota</taxon>
        <taxon>Fungi</taxon>
        <taxon>Dikarya</taxon>
        <taxon>Basidiomycota</taxon>
        <taxon>Ustilaginomycotina</taxon>
        <taxon>Exobasidiomycetes</taxon>
        <taxon>Tilletiales</taxon>
        <taxon>Tilletiaceae</taxon>
        <taxon>Tilletia</taxon>
    </lineage>
</organism>
<evidence type="ECO:0000256" key="1">
    <source>
        <dbReference type="ARBA" id="ARBA00005151"/>
    </source>
</evidence>
<evidence type="ECO:0000256" key="8">
    <source>
        <dbReference type="SAM" id="MobiDB-lite"/>
    </source>
</evidence>
<dbReference type="AlphaFoldDB" id="A0A177T676"/>
<keyword evidence="7" id="KW-0809">Transit peptide</keyword>
<dbReference type="NCBIfam" id="TIGR01999">
    <property type="entry name" value="iscU"/>
    <property type="match status" value="1"/>
</dbReference>
<dbReference type="EMBL" id="LWDF02000471">
    <property type="protein sequence ID" value="KAE8246577.1"/>
    <property type="molecule type" value="Genomic_DNA"/>
</dbReference>
<dbReference type="SUPFAM" id="SSF82649">
    <property type="entry name" value="SufE/NifU"/>
    <property type="match status" value="1"/>
</dbReference>